<dbReference type="GO" id="GO:0016616">
    <property type="term" value="F:oxidoreductase activity, acting on the CH-OH group of donors, NAD or NADP as acceptor"/>
    <property type="evidence" value="ECO:0007669"/>
    <property type="project" value="UniProtKB-ARBA"/>
</dbReference>
<dbReference type="Pfam" id="PF00248">
    <property type="entry name" value="Aldo_ket_red"/>
    <property type="match status" value="1"/>
</dbReference>
<keyword evidence="2" id="KW-0521">NADP</keyword>
<evidence type="ECO:0000256" key="1">
    <source>
        <dbReference type="ARBA" id="ARBA00007905"/>
    </source>
</evidence>
<gene>
    <name evidence="5" type="ORF">GS429_03520</name>
</gene>
<evidence type="ECO:0000256" key="2">
    <source>
        <dbReference type="ARBA" id="ARBA00022857"/>
    </source>
</evidence>
<dbReference type="InterPro" id="IPR023210">
    <property type="entry name" value="NADP_OxRdtase_dom"/>
</dbReference>
<feature type="domain" description="NADP-dependent oxidoreductase" evidence="4">
    <location>
        <begin position="23"/>
        <end position="266"/>
    </location>
</feature>
<dbReference type="Proteomes" id="UP000434101">
    <property type="component" value="Unassembled WGS sequence"/>
</dbReference>
<dbReference type="PROSITE" id="PS00798">
    <property type="entry name" value="ALDOKETO_REDUCTASE_1"/>
    <property type="match status" value="1"/>
</dbReference>
<comment type="similarity">
    <text evidence="1">Belongs to the aldo/keto reductase family.</text>
</comment>
<reference evidence="5 6" key="1">
    <citation type="submission" date="2020-01" db="EMBL/GenBank/DDBJ databases">
        <title>Natronorubrum sp. JWXQ-INN 674 isolated from Inner Mongolia Autonomous Region of China.</title>
        <authorList>
            <person name="Xue Q."/>
        </authorList>
    </citation>
    <scope>NUCLEOTIDE SEQUENCE [LARGE SCALE GENOMIC DNA]</scope>
    <source>
        <strain evidence="5 6">JWXQ-INN-674</strain>
    </source>
</reference>
<dbReference type="InterPro" id="IPR020471">
    <property type="entry name" value="AKR"/>
</dbReference>
<dbReference type="SUPFAM" id="SSF51430">
    <property type="entry name" value="NAD(P)-linked oxidoreductase"/>
    <property type="match status" value="1"/>
</dbReference>
<dbReference type="OrthoDB" id="275427at2157"/>
<name>A0A6B0VJZ5_9EURY</name>
<dbReference type="EMBL" id="WUYX01000015">
    <property type="protein sequence ID" value="MXV61142.1"/>
    <property type="molecule type" value="Genomic_DNA"/>
</dbReference>
<dbReference type="PANTHER" id="PTHR43827:SF3">
    <property type="entry name" value="NADP-DEPENDENT OXIDOREDUCTASE DOMAIN-CONTAINING PROTEIN"/>
    <property type="match status" value="1"/>
</dbReference>
<proteinExistence type="inferred from homology"/>
<evidence type="ECO:0000256" key="3">
    <source>
        <dbReference type="ARBA" id="ARBA00023002"/>
    </source>
</evidence>
<sequence>MGTEDADAVAPGTCPTANSMPMLGLGTWQNDDPDQCAETVRTALEMGYRHIDTAQMYDNEAAVGEGIERADVDREDVFLATKIKPANLGHDDVLETARESLDRLGVDSVDLLYVHWPARAYDPEETLSAFSELYDEGLIDNVGVSNFLPEQIEEAIDICDAPILANQVELHPMLQQPDLRAACENYDVEVVAYSPIARGEVFDQPELRDVAAKHDVSEARVSLAWLREKGVTAIPKATGEDHLGDNFASLTLELDREDINAIDSIDSASREVDPDFAPWN</sequence>
<organism evidence="5 6">
    <name type="scientific">Natronorubrum halalkaliphilum</name>
    <dbReference type="NCBI Taxonomy" id="2691917"/>
    <lineage>
        <taxon>Archaea</taxon>
        <taxon>Methanobacteriati</taxon>
        <taxon>Methanobacteriota</taxon>
        <taxon>Stenosarchaea group</taxon>
        <taxon>Halobacteria</taxon>
        <taxon>Halobacteriales</taxon>
        <taxon>Natrialbaceae</taxon>
        <taxon>Natronorubrum</taxon>
    </lineage>
</organism>
<accession>A0A6B0VJZ5</accession>
<comment type="caution">
    <text evidence="5">The sequence shown here is derived from an EMBL/GenBank/DDBJ whole genome shotgun (WGS) entry which is preliminary data.</text>
</comment>
<dbReference type="PIRSF" id="PIRSF000097">
    <property type="entry name" value="AKR"/>
    <property type="match status" value="1"/>
</dbReference>
<dbReference type="AlphaFoldDB" id="A0A6B0VJZ5"/>
<keyword evidence="6" id="KW-1185">Reference proteome</keyword>
<dbReference type="Gene3D" id="3.20.20.100">
    <property type="entry name" value="NADP-dependent oxidoreductase domain"/>
    <property type="match status" value="1"/>
</dbReference>
<dbReference type="FunFam" id="3.20.20.100:FF:000002">
    <property type="entry name" value="2,5-diketo-D-gluconic acid reductase A"/>
    <property type="match status" value="1"/>
</dbReference>
<protein>
    <submittedName>
        <fullName evidence="5">Aldo/keto reductase</fullName>
    </submittedName>
</protein>
<keyword evidence="3" id="KW-0560">Oxidoreductase</keyword>
<dbReference type="PANTHER" id="PTHR43827">
    <property type="entry name" value="2,5-DIKETO-D-GLUCONIC ACID REDUCTASE"/>
    <property type="match status" value="1"/>
</dbReference>
<dbReference type="InterPro" id="IPR036812">
    <property type="entry name" value="NAD(P)_OxRdtase_dom_sf"/>
</dbReference>
<dbReference type="RefSeq" id="WP_160062768.1">
    <property type="nucleotide sequence ID" value="NZ_WUYX01000015.1"/>
</dbReference>
<evidence type="ECO:0000313" key="6">
    <source>
        <dbReference type="Proteomes" id="UP000434101"/>
    </source>
</evidence>
<evidence type="ECO:0000259" key="4">
    <source>
        <dbReference type="Pfam" id="PF00248"/>
    </source>
</evidence>
<evidence type="ECO:0000313" key="5">
    <source>
        <dbReference type="EMBL" id="MXV61142.1"/>
    </source>
</evidence>
<dbReference type="InterPro" id="IPR018170">
    <property type="entry name" value="Aldo/ket_reductase_CS"/>
</dbReference>
<dbReference type="PRINTS" id="PR00069">
    <property type="entry name" value="ALDKETRDTASE"/>
</dbReference>